<reference evidence="7" key="1">
    <citation type="submission" date="2009-01" db="EMBL/GenBank/DDBJ databases">
        <title>Complete sequence of chromosome of Francisella philomiragia subsp. philomiragia ATCC 25017.</title>
        <authorList>
            <consortium name="US DOE Joint Genome Institute"/>
            <person name="Copeland A."/>
            <person name="Lucas S."/>
            <person name="Lapidus A."/>
            <person name="Barry K."/>
            <person name="Detter J.C."/>
            <person name="Glavina del Rio T."/>
            <person name="Hammon N."/>
            <person name="Israni S."/>
            <person name="Dalin E."/>
            <person name="Tice H."/>
            <person name="Pitluck S."/>
            <person name="Chain P."/>
            <person name="Malfatti S."/>
            <person name="Shin M."/>
            <person name="Vergez L."/>
            <person name="Schmutz J."/>
            <person name="Larimer F."/>
            <person name="Land M."/>
            <person name="Hauser L."/>
            <person name="Richardson P."/>
        </authorList>
    </citation>
    <scope>NUCLEOTIDE SEQUENCE</scope>
    <source>
        <strain evidence="7">ATCC 25017</strain>
    </source>
</reference>
<evidence type="ECO:0000313" key="7">
    <source>
        <dbReference type="EMBL" id="ABZ86924.1"/>
    </source>
</evidence>
<name>B0TW16_FRAP2</name>
<sequence>MLYKSKYNQNLNQSSLNLSRLQNKLLKMSLSKEKNYLLYLLAKQDYSRKQLFDKLTVRENISSDEIVTLLDEFEKHKWLSDERFARVFIMSEIAKYRGKRRIINTAVYQKGLSQELVECFLHEAEIDWFELCQKCLQKKYKDLDKVQSDLKLKQKAVNYLLYNGFNFDEINFAISGEI</sequence>
<dbReference type="PANTHER" id="PTHR33602">
    <property type="entry name" value="REGULATORY PROTEIN RECX FAMILY PROTEIN"/>
    <property type="match status" value="1"/>
</dbReference>
<comment type="function">
    <text evidence="5">Modulates RecA activity.</text>
</comment>
<dbReference type="HAMAP" id="MF_01114">
    <property type="entry name" value="RecX"/>
    <property type="match status" value="1"/>
</dbReference>
<dbReference type="InterPro" id="IPR003783">
    <property type="entry name" value="Regulatory_RecX"/>
</dbReference>
<dbReference type="Gene3D" id="1.10.10.10">
    <property type="entry name" value="Winged helix-like DNA-binding domain superfamily/Winged helix DNA-binding domain"/>
    <property type="match status" value="2"/>
</dbReference>
<evidence type="ECO:0000259" key="6">
    <source>
        <dbReference type="Pfam" id="PF21981"/>
    </source>
</evidence>
<evidence type="ECO:0000256" key="1">
    <source>
        <dbReference type="ARBA" id="ARBA00004496"/>
    </source>
</evidence>
<dbReference type="EMBL" id="CP000937">
    <property type="protein sequence ID" value="ABZ86924.1"/>
    <property type="molecule type" value="Genomic_DNA"/>
</dbReference>
<evidence type="ECO:0000256" key="3">
    <source>
        <dbReference type="ARBA" id="ARBA00018111"/>
    </source>
</evidence>
<feature type="domain" description="RecX third three-helical" evidence="6">
    <location>
        <begin position="125"/>
        <end position="174"/>
    </location>
</feature>
<dbReference type="GO" id="GO:0005737">
    <property type="term" value="C:cytoplasm"/>
    <property type="evidence" value="ECO:0007669"/>
    <property type="project" value="UniProtKB-SubCell"/>
</dbReference>
<protein>
    <recommendedName>
        <fullName evidence="3 5">Regulatory protein RecX</fullName>
    </recommendedName>
</protein>
<evidence type="ECO:0000256" key="4">
    <source>
        <dbReference type="ARBA" id="ARBA00022490"/>
    </source>
</evidence>
<organism evidence="7">
    <name type="scientific">Francisella philomiragia subsp. philomiragia (strain ATCC 25017 / CCUG 19701 / FSC 153 / O#319-036)</name>
    <dbReference type="NCBI Taxonomy" id="484022"/>
    <lineage>
        <taxon>Bacteria</taxon>
        <taxon>Pseudomonadati</taxon>
        <taxon>Pseudomonadota</taxon>
        <taxon>Gammaproteobacteria</taxon>
        <taxon>Thiotrichales</taxon>
        <taxon>Francisellaceae</taxon>
        <taxon>Francisella</taxon>
    </lineage>
</organism>
<comment type="subcellular location">
    <subcellularLocation>
        <location evidence="1 5">Cytoplasm</location>
    </subcellularLocation>
</comment>
<accession>B0TW16</accession>
<evidence type="ECO:0000256" key="5">
    <source>
        <dbReference type="HAMAP-Rule" id="MF_01114"/>
    </source>
</evidence>
<dbReference type="HOGENOM" id="CLU_066607_3_2_6"/>
<dbReference type="InterPro" id="IPR053925">
    <property type="entry name" value="RecX_HTH_3rd"/>
</dbReference>
<dbReference type="GO" id="GO:0006282">
    <property type="term" value="P:regulation of DNA repair"/>
    <property type="evidence" value="ECO:0007669"/>
    <property type="project" value="UniProtKB-UniRule"/>
</dbReference>
<proteinExistence type="inferred from homology"/>
<dbReference type="KEGG" id="fph:Fphi_0703"/>
<gene>
    <name evidence="5" type="primary">recX</name>
    <name evidence="7" type="ordered locus">Fphi_0703</name>
</gene>
<dbReference type="InterPro" id="IPR036388">
    <property type="entry name" value="WH-like_DNA-bd_sf"/>
</dbReference>
<evidence type="ECO:0000256" key="2">
    <source>
        <dbReference type="ARBA" id="ARBA00009695"/>
    </source>
</evidence>
<keyword evidence="4 5" id="KW-0963">Cytoplasm</keyword>
<dbReference type="PANTHER" id="PTHR33602:SF1">
    <property type="entry name" value="REGULATORY PROTEIN RECX FAMILY PROTEIN"/>
    <property type="match status" value="1"/>
</dbReference>
<dbReference type="Pfam" id="PF21981">
    <property type="entry name" value="RecX_HTH3"/>
    <property type="match status" value="1"/>
</dbReference>
<dbReference type="eggNOG" id="COG2137">
    <property type="taxonomic scope" value="Bacteria"/>
</dbReference>
<comment type="similarity">
    <text evidence="2 5">Belongs to the RecX family.</text>
</comment>
<dbReference type="AlphaFoldDB" id="B0TW16"/>